<dbReference type="GO" id="GO:0004596">
    <property type="term" value="F:protein-N-terminal amino-acid acetyltransferase activity"/>
    <property type="evidence" value="ECO:0007669"/>
    <property type="project" value="InterPro"/>
</dbReference>
<dbReference type="Gene3D" id="3.40.630.30">
    <property type="match status" value="1"/>
</dbReference>
<dbReference type="PATRIC" id="fig|1073383.3.peg.1302"/>
<dbReference type="EMBL" id="AGWU01000011">
    <property type="protein sequence ID" value="EKB21734.1"/>
    <property type="molecule type" value="Genomic_DNA"/>
</dbReference>
<dbReference type="SUPFAM" id="SSF55729">
    <property type="entry name" value="Acyl-CoA N-acyltransferases (Nat)"/>
    <property type="match status" value="1"/>
</dbReference>
<gene>
    <name evidence="4" type="ORF">HMPREF1168_01286</name>
</gene>
<dbReference type="PANTHER" id="PTHR23091:SF4">
    <property type="entry name" value="N-TERMINAL AMINO-ACID N(ALPHA)-ACETYLTRANSFERASE NATA"/>
    <property type="match status" value="1"/>
</dbReference>
<dbReference type="Pfam" id="PF00583">
    <property type="entry name" value="Acetyltransf_1"/>
    <property type="match status" value="1"/>
</dbReference>
<evidence type="ECO:0000313" key="4">
    <source>
        <dbReference type="EMBL" id="EKB21734.1"/>
    </source>
</evidence>
<feature type="domain" description="N-acetyltransferase" evidence="3">
    <location>
        <begin position="6"/>
        <end position="151"/>
    </location>
</feature>
<evidence type="ECO:0000256" key="2">
    <source>
        <dbReference type="ARBA" id="ARBA00023315"/>
    </source>
</evidence>
<dbReference type="InterPro" id="IPR045047">
    <property type="entry name" value="Ard1-like"/>
</dbReference>
<dbReference type="AlphaFoldDB" id="K1JQN7"/>
<dbReference type="InterPro" id="IPR000182">
    <property type="entry name" value="GNAT_dom"/>
</dbReference>
<dbReference type="Proteomes" id="UP000006087">
    <property type="component" value="Unassembled WGS sequence"/>
</dbReference>
<protein>
    <recommendedName>
        <fullName evidence="3">N-acetyltransferase domain-containing protein</fullName>
    </recommendedName>
</protein>
<evidence type="ECO:0000256" key="1">
    <source>
        <dbReference type="ARBA" id="ARBA00022679"/>
    </source>
</evidence>
<dbReference type="GO" id="GO:0031415">
    <property type="term" value="C:NatA complex"/>
    <property type="evidence" value="ECO:0007669"/>
    <property type="project" value="InterPro"/>
</dbReference>
<dbReference type="InterPro" id="IPR016181">
    <property type="entry name" value="Acyl_CoA_acyltransferase"/>
</dbReference>
<dbReference type="HOGENOM" id="CLU_013985_23_0_6"/>
<evidence type="ECO:0000259" key="3">
    <source>
        <dbReference type="PROSITE" id="PS51186"/>
    </source>
</evidence>
<dbReference type="CDD" id="cd04301">
    <property type="entry name" value="NAT_SF"/>
    <property type="match status" value="1"/>
</dbReference>
<dbReference type="PROSITE" id="PS51186">
    <property type="entry name" value="GNAT"/>
    <property type="match status" value="1"/>
</dbReference>
<accession>K1JQN7</accession>
<comment type="caution">
    <text evidence="4">The sequence shown here is derived from an EMBL/GenBank/DDBJ whole genome shotgun (WGS) entry which is preliminary data.</text>
</comment>
<proteinExistence type="predicted"/>
<evidence type="ECO:0000313" key="5">
    <source>
        <dbReference type="Proteomes" id="UP000006087"/>
    </source>
</evidence>
<dbReference type="RefSeq" id="WP_005342992.1">
    <property type="nucleotide sequence ID" value="NZ_JH823256.1"/>
</dbReference>
<dbReference type="PANTHER" id="PTHR23091">
    <property type="entry name" value="N-TERMINAL ACETYLTRANSFERASE"/>
    <property type="match status" value="1"/>
</dbReference>
<organism evidence="4 5">
    <name type="scientific">Aeromonas veronii AMC34</name>
    <dbReference type="NCBI Taxonomy" id="1073383"/>
    <lineage>
        <taxon>Bacteria</taxon>
        <taxon>Pseudomonadati</taxon>
        <taxon>Pseudomonadota</taxon>
        <taxon>Gammaproteobacteria</taxon>
        <taxon>Aeromonadales</taxon>
        <taxon>Aeromonadaceae</taxon>
        <taxon>Aeromonas</taxon>
    </lineage>
</organism>
<keyword evidence="2" id="KW-0012">Acyltransferase</keyword>
<reference evidence="4 5" key="1">
    <citation type="submission" date="2012-06" db="EMBL/GenBank/DDBJ databases">
        <title>The Genome Sequence of Aeromonas veronii AMC34.</title>
        <authorList>
            <consortium name="The Broad Institute Genome Sequencing Platform"/>
            <person name="Earl A."/>
            <person name="Ward D."/>
            <person name="Feldgarden M."/>
            <person name="Gevers D."/>
            <person name="Graf J."/>
            <person name="Tomasi A."/>
            <person name="Horneman A."/>
            <person name="Walker B."/>
            <person name="Young S.K."/>
            <person name="Zeng Q."/>
            <person name="Gargeya S."/>
            <person name="Fitzgerald M."/>
            <person name="Haas B."/>
            <person name="Abouelleil A."/>
            <person name="Alvarado L."/>
            <person name="Arachchi H.M."/>
            <person name="Berlin A.M."/>
            <person name="Chapman S.B."/>
            <person name="Goldberg J."/>
            <person name="Griggs A."/>
            <person name="Gujja S."/>
            <person name="Hansen M."/>
            <person name="Howarth C."/>
            <person name="Imamovic A."/>
            <person name="Larimer J."/>
            <person name="McCowan C."/>
            <person name="Montmayeur A."/>
            <person name="Murphy C."/>
            <person name="Neiman D."/>
            <person name="Pearson M."/>
            <person name="Priest M."/>
            <person name="Roberts A."/>
            <person name="Saif S."/>
            <person name="Shea T."/>
            <person name="Sisk P."/>
            <person name="Sykes S."/>
            <person name="Wortman J."/>
            <person name="Nusbaum C."/>
            <person name="Birren B."/>
        </authorList>
    </citation>
    <scope>NUCLEOTIDE SEQUENCE [LARGE SCALE GENOMIC DNA]</scope>
    <source>
        <strain evidence="4 5">AMC34</strain>
    </source>
</reference>
<name>K1JQN7_AERVE</name>
<sequence length="152" mass="17454">MHHNPPLLRTATHADMHAIWQIDVNVFGEDVYPAFFFRQAMDLWPELLLVAEYEGELVGYVLGGIGQERSQGWVLSLAVLPEARGFGLAERMMRQMEANQQALQIRELRLTVDPANPAQRLYYRLGYQQVEEVENYFGAGEHRLVLVKQLAE</sequence>
<keyword evidence="1" id="KW-0808">Transferase</keyword>